<keyword evidence="3 13" id="KW-0349">Heme</keyword>
<dbReference type="InterPro" id="IPR036400">
    <property type="entry name" value="Cyt_B5-like_heme/steroid_sf"/>
</dbReference>
<comment type="subcellular location">
    <subcellularLocation>
        <location evidence="1">Endoplasmic reticulum membrane</location>
        <topology evidence="1">Single-pass membrane protein</topology>
        <orientation evidence="1">Cytoplasmic side</orientation>
    </subcellularLocation>
    <subcellularLocation>
        <location evidence="11">Microsome membrane</location>
        <topology evidence="11">Single-pass membrane protein</topology>
        <orientation evidence="11">Cytoplasmic side</orientation>
    </subcellularLocation>
</comment>
<keyword evidence="10" id="KW-0472">Membrane</keyword>
<dbReference type="STRING" id="675824.A0A1E3Q3G0"/>
<evidence type="ECO:0000256" key="8">
    <source>
        <dbReference type="ARBA" id="ARBA00022982"/>
    </source>
</evidence>
<dbReference type="GO" id="GO:0009055">
    <property type="term" value="F:electron transfer activity"/>
    <property type="evidence" value="ECO:0007669"/>
    <property type="project" value="EnsemblFungi"/>
</dbReference>
<sequence>MSEEKTISVNATAQKTFLTYESVKSHTTQDDLWMVIHGKVYNCTKFIDEHPGGEEVLLDVGGLDATDAFEDVGHSEEARKILDELCIGELDPSVCDII</sequence>
<evidence type="ECO:0000256" key="13">
    <source>
        <dbReference type="RuleBase" id="RU362121"/>
    </source>
</evidence>
<evidence type="ECO:0000256" key="4">
    <source>
        <dbReference type="ARBA" id="ARBA00022692"/>
    </source>
</evidence>
<dbReference type="FunFam" id="3.10.120.10:FF:000002">
    <property type="entry name" value="Cytochrome b5 type B"/>
    <property type="match status" value="1"/>
</dbReference>
<dbReference type="GO" id="GO:0046872">
    <property type="term" value="F:metal ion binding"/>
    <property type="evidence" value="ECO:0007669"/>
    <property type="project" value="UniProtKB-UniRule"/>
</dbReference>
<dbReference type="PROSITE" id="PS00191">
    <property type="entry name" value="CYTOCHROME_B5_1"/>
    <property type="match status" value="1"/>
</dbReference>
<dbReference type="PRINTS" id="PR00363">
    <property type="entry name" value="CYTOCHROMEB5"/>
</dbReference>
<proteinExistence type="inferred from homology"/>
<dbReference type="InterPro" id="IPR050668">
    <property type="entry name" value="Cytochrome_b5"/>
</dbReference>
<dbReference type="GO" id="GO:0016126">
    <property type="term" value="P:sterol biosynthetic process"/>
    <property type="evidence" value="ECO:0007669"/>
    <property type="project" value="EnsemblFungi"/>
</dbReference>
<dbReference type="PANTHER" id="PTHR19359:SF150">
    <property type="entry name" value="CYTOCHROME B5"/>
    <property type="match status" value="1"/>
</dbReference>
<keyword evidence="16" id="KW-1185">Reference proteome</keyword>
<keyword evidence="8" id="KW-0249">Electron transport</keyword>
<dbReference type="GO" id="GO:0005789">
    <property type="term" value="C:endoplasmic reticulum membrane"/>
    <property type="evidence" value="ECO:0007669"/>
    <property type="project" value="UniProtKB-SubCell"/>
</dbReference>
<evidence type="ECO:0000256" key="9">
    <source>
        <dbReference type="ARBA" id="ARBA00023004"/>
    </source>
</evidence>
<evidence type="ECO:0000256" key="2">
    <source>
        <dbReference type="ARBA" id="ARBA00022448"/>
    </source>
</evidence>
<evidence type="ECO:0000256" key="1">
    <source>
        <dbReference type="ARBA" id="ARBA00004131"/>
    </source>
</evidence>
<dbReference type="OrthoDB" id="260519at2759"/>
<dbReference type="AlphaFoldDB" id="A0A1E3Q3G0"/>
<dbReference type="Pfam" id="PF00173">
    <property type="entry name" value="Cyt-b5"/>
    <property type="match status" value="1"/>
</dbReference>
<dbReference type="Proteomes" id="UP000094385">
    <property type="component" value="Unassembled WGS sequence"/>
</dbReference>
<keyword evidence="5 13" id="KW-0479">Metal-binding</keyword>
<dbReference type="PANTHER" id="PTHR19359">
    <property type="entry name" value="CYTOCHROME B5"/>
    <property type="match status" value="1"/>
</dbReference>
<protein>
    <recommendedName>
        <fullName evidence="14">Cytochrome b5 heme-binding domain-containing protein</fullName>
    </recommendedName>
</protein>
<evidence type="ECO:0000259" key="14">
    <source>
        <dbReference type="PROSITE" id="PS50255"/>
    </source>
</evidence>
<organism evidence="15 16">
    <name type="scientific">Lipomyces starkeyi NRRL Y-11557</name>
    <dbReference type="NCBI Taxonomy" id="675824"/>
    <lineage>
        <taxon>Eukaryota</taxon>
        <taxon>Fungi</taxon>
        <taxon>Dikarya</taxon>
        <taxon>Ascomycota</taxon>
        <taxon>Saccharomycotina</taxon>
        <taxon>Lipomycetes</taxon>
        <taxon>Lipomycetales</taxon>
        <taxon>Lipomycetaceae</taxon>
        <taxon>Lipomyces</taxon>
    </lineage>
</organism>
<evidence type="ECO:0000256" key="7">
    <source>
        <dbReference type="ARBA" id="ARBA00022848"/>
    </source>
</evidence>
<keyword evidence="9 13" id="KW-0408">Iron</keyword>
<evidence type="ECO:0000256" key="5">
    <source>
        <dbReference type="ARBA" id="ARBA00022723"/>
    </source>
</evidence>
<comment type="similarity">
    <text evidence="12 13">Belongs to the cytochrome b5 family.</text>
</comment>
<name>A0A1E3Q3G0_LIPST</name>
<gene>
    <name evidence="15" type="ORF">LIPSTDRAFT_54959</name>
</gene>
<evidence type="ECO:0000256" key="11">
    <source>
        <dbReference type="ARBA" id="ARBA00037877"/>
    </source>
</evidence>
<dbReference type="EMBL" id="KV454296">
    <property type="protein sequence ID" value="ODQ72140.1"/>
    <property type="molecule type" value="Genomic_DNA"/>
</dbReference>
<dbReference type="SUPFAM" id="SSF55856">
    <property type="entry name" value="Cytochrome b5-like heme/steroid binding domain"/>
    <property type="match status" value="1"/>
</dbReference>
<evidence type="ECO:0000313" key="16">
    <source>
        <dbReference type="Proteomes" id="UP000094385"/>
    </source>
</evidence>
<evidence type="ECO:0000256" key="12">
    <source>
        <dbReference type="ARBA" id="ARBA00038168"/>
    </source>
</evidence>
<keyword evidence="7" id="KW-0492">Microsome</keyword>
<accession>A0A1E3Q3G0</accession>
<dbReference type="InterPro" id="IPR018506">
    <property type="entry name" value="Cyt_B5_heme-BS"/>
</dbReference>
<evidence type="ECO:0000256" key="6">
    <source>
        <dbReference type="ARBA" id="ARBA00022824"/>
    </source>
</evidence>
<evidence type="ECO:0000256" key="10">
    <source>
        <dbReference type="ARBA" id="ARBA00023136"/>
    </source>
</evidence>
<keyword evidence="4" id="KW-0812">Transmembrane</keyword>
<evidence type="ECO:0000313" key="15">
    <source>
        <dbReference type="EMBL" id="ODQ72140.1"/>
    </source>
</evidence>
<dbReference type="InterPro" id="IPR001199">
    <property type="entry name" value="Cyt_B5-like_heme/steroid-bd"/>
</dbReference>
<keyword evidence="6" id="KW-0256">Endoplasmic reticulum</keyword>
<evidence type="ECO:0000256" key="3">
    <source>
        <dbReference type="ARBA" id="ARBA00022617"/>
    </source>
</evidence>
<reference evidence="15 16" key="1">
    <citation type="journal article" date="2016" name="Proc. Natl. Acad. Sci. U.S.A.">
        <title>Comparative genomics of biotechnologically important yeasts.</title>
        <authorList>
            <person name="Riley R."/>
            <person name="Haridas S."/>
            <person name="Wolfe K.H."/>
            <person name="Lopes M.R."/>
            <person name="Hittinger C.T."/>
            <person name="Goeker M."/>
            <person name="Salamov A.A."/>
            <person name="Wisecaver J.H."/>
            <person name="Long T.M."/>
            <person name="Calvey C.H."/>
            <person name="Aerts A.L."/>
            <person name="Barry K.W."/>
            <person name="Choi C."/>
            <person name="Clum A."/>
            <person name="Coughlan A.Y."/>
            <person name="Deshpande S."/>
            <person name="Douglass A.P."/>
            <person name="Hanson S.J."/>
            <person name="Klenk H.-P."/>
            <person name="LaButti K.M."/>
            <person name="Lapidus A."/>
            <person name="Lindquist E.A."/>
            <person name="Lipzen A.M."/>
            <person name="Meier-Kolthoff J.P."/>
            <person name="Ohm R.A."/>
            <person name="Otillar R.P."/>
            <person name="Pangilinan J.L."/>
            <person name="Peng Y."/>
            <person name="Rokas A."/>
            <person name="Rosa C.A."/>
            <person name="Scheuner C."/>
            <person name="Sibirny A.A."/>
            <person name="Slot J.C."/>
            <person name="Stielow J.B."/>
            <person name="Sun H."/>
            <person name="Kurtzman C.P."/>
            <person name="Blackwell M."/>
            <person name="Grigoriev I.V."/>
            <person name="Jeffries T.W."/>
        </authorList>
    </citation>
    <scope>NUCLEOTIDE SEQUENCE [LARGE SCALE GENOMIC DNA]</scope>
    <source>
        <strain evidence="15 16">NRRL Y-11557</strain>
    </source>
</reference>
<keyword evidence="2" id="KW-0813">Transport</keyword>
<feature type="domain" description="Cytochrome b5 heme-binding" evidence="14">
    <location>
        <begin position="15"/>
        <end position="91"/>
    </location>
</feature>
<dbReference type="PROSITE" id="PS50255">
    <property type="entry name" value="CYTOCHROME_B5_2"/>
    <property type="match status" value="1"/>
</dbReference>
<dbReference type="Gene3D" id="3.10.120.10">
    <property type="entry name" value="Cytochrome b5-like heme/steroid binding domain"/>
    <property type="match status" value="1"/>
</dbReference>
<dbReference type="GO" id="GO:0020037">
    <property type="term" value="F:heme binding"/>
    <property type="evidence" value="ECO:0007669"/>
    <property type="project" value="UniProtKB-UniRule"/>
</dbReference>
<dbReference type="SMART" id="SM01117">
    <property type="entry name" value="Cyt-b5"/>
    <property type="match status" value="1"/>
</dbReference>